<sequence length="238" mass="25466">MKRQQHRKRCQSGIRSAGGQTTLQSFLFKPRAVDEEVNPPPPASEGATEAPISPPPKREIVRVTRATIKEKPIAFSSVGSAGKKGRGRGEAGGAVSAAVFKRFHHSSAPVVRADEGGRAPEAGEGGDLDSGRDVRLDVEETGPGSKRRSPLGGDKPGSDAAKARRVVVLGDDPRPRSMSRRWRARPTRGGGRALYNHYASGGGWWHGDMEGVDGEEVGWTDDMWEGMGSVTLGGLEWH</sequence>
<feature type="region of interest" description="Disordered" evidence="1">
    <location>
        <begin position="108"/>
        <end position="186"/>
    </location>
</feature>
<organism evidence="2 3">
    <name type="scientific">Paspalum notatum var. saurae</name>
    <dbReference type="NCBI Taxonomy" id="547442"/>
    <lineage>
        <taxon>Eukaryota</taxon>
        <taxon>Viridiplantae</taxon>
        <taxon>Streptophyta</taxon>
        <taxon>Embryophyta</taxon>
        <taxon>Tracheophyta</taxon>
        <taxon>Spermatophyta</taxon>
        <taxon>Magnoliopsida</taxon>
        <taxon>Liliopsida</taxon>
        <taxon>Poales</taxon>
        <taxon>Poaceae</taxon>
        <taxon>PACMAD clade</taxon>
        <taxon>Panicoideae</taxon>
        <taxon>Andropogonodae</taxon>
        <taxon>Paspaleae</taxon>
        <taxon>Paspalinae</taxon>
        <taxon>Paspalum</taxon>
    </lineage>
</organism>
<feature type="compositionally biased region" description="Basic residues" evidence="1">
    <location>
        <begin position="177"/>
        <end position="186"/>
    </location>
</feature>
<reference evidence="2 3" key="1">
    <citation type="submission" date="2024-02" db="EMBL/GenBank/DDBJ databases">
        <title>High-quality chromosome-scale genome assembly of Pensacola bahiagrass (Paspalum notatum Flugge var. saurae).</title>
        <authorList>
            <person name="Vega J.M."/>
            <person name="Podio M."/>
            <person name="Orjuela J."/>
            <person name="Siena L.A."/>
            <person name="Pessino S.C."/>
            <person name="Combes M.C."/>
            <person name="Mariac C."/>
            <person name="Albertini E."/>
            <person name="Pupilli F."/>
            <person name="Ortiz J.P.A."/>
            <person name="Leblanc O."/>
        </authorList>
    </citation>
    <scope>NUCLEOTIDE SEQUENCE [LARGE SCALE GENOMIC DNA]</scope>
    <source>
        <strain evidence="2">R1</strain>
        <tissue evidence="2">Leaf</tissue>
    </source>
</reference>
<dbReference type="PANTHER" id="PTHR38382">
    <property type="entry name" value="RNA-BINDING PROTEIN"/>
    <property type="match status" value="1"/>
</dbReference>
<evidence type="ECO:0000313" key="3">
    <source>
        <dbReference type="Proteomes" id="UP001341281"/>
    </source>
</evidence>
<protein>
    <submittedName>
        <fullName evidence="2">Uncharacterized protein</fullName>
    </submittedName>
</protein>
<dbReference type="Proteomes" id="UP001341281">
    <property type="component" value="Chromosome 02"/>
</dbReference>
<accession>A0AAQ3SSN7</accession>
<evidence type="ECO:0000256" key="1">
    <source>
        <dbReference type="SAM" id="MobiDB-lite"/>
    </source>
</evidence>
<feature type="compositionally biased region" description="Basic residues" evidence="1">
    <location>
        <begin position="1"/>
        <end position="10"/>
    </location>
</feature>
<gene>
    <name evidence="2" type="ORF">U9M48_009435</name>
</gene>
<dbReference type="EMBL" id="CP144746">
    <property type="protein sequence ID" value="WVZ59267.1"/>
    <property type="molecule type" value="Genomic_DNA"/>
</dbReference>
<feature type="region of interest" description="Disordered" evidence="1">
    <location>
        <begin position="1"/>
        <end position="59"/>
    </location>
</feature>
<dbReference type="PANTHER" id="PTHR38382:SF1">
    <property type="entry name" value="RNA-BINDING PROTEIN"/>
    <property type="match status" value="1"/>
</dbReference>
<feature type="compositionally biased region" description="Basic and acidic residues" evidence="1">
    <location>
        <begin position="129"/>
        <end position="138"/>
    </location>
</feature>
<evidence type="ECO:0000313" key="2">
    <source>
        <dbReference type="EMBL" id="WVZ59267.1"/>
    </source>
</evidence>
<name>A0AAQ3SSN7_PASNO</name>
<keyword evidence="3" id="KW-1185">Reference proteome</keyword>
<proteinExistence type="predicted"/>
<dbReference type="AlphaFoldDB" id="A0AAQ3SSN7"/>